<evidence type="ECO:0000256" key="1">
    <source>
        <dbReference type="SAM" id="MobiDB-lite"/>
    </source>
</evidence>
<sequence length="289" mass="32788">MVSPNSLSLERMRSLGSEDVPQPNIGGEVATEVTLSEAILEQIVAEVDGTVGNQVEEPRPPPPEKEVTLEVSMKTSSEEVKTLEITFPDFLQDSVVPLLKYLDTKREKYSVRKESLSYVELIRNRTKLKRAVVVKRELQYCQPKLEETCGGLCVSTENAQKLTVDLLGRLEKSKESYAVLVKRSERMITTIEMRKKMHAEMLANAEARIAEEVCIVKNFRERLQRRRRRKRIFVVRLRRLQIANRPSLWRSNVKLGAEISSDDTVTAKLNGTAAETDSPQAVEIPELPL</sequence>
<keyword evidence="3" id="KW-1185">Reference proteome</keyword>
<comment type="caution">
    <text evidence="2">The sequence shown here is derived from an EMBL/GenBank/DDBJ whole genome shotgun (WGS) entry which is preliminary data.</text>
</comment>
<dbReference type="Proteomes" id="UP000077202">
    <property type="component" value="Unassembled WGS sequence"/>
</dbReference>
<organism evidence="2 3">
    <name type="scientific">Marchantia polymorpha subsp. ruderalis</name>
    <dbReference type="NCBI Taxonomy" id="1480154"/>
    <lineage>
        <taxon>Eukaryota</taxon>
        <taxon>Viridiplantae</taxon>
        <taxon>Streptophyta</taxon>
        <taxon>Embryophyta</taxon>
        <taxon>Marchantiophyta</taxon>
        <taxon>Marchantiopsida</taxon>
        <taxon>Marchantiidae</taxon>
        <taxon>Marchantiales</taxon>
        <taxon>Marchantiaceae</taxon>
        <taxon>Marchantia</taxon>
    </lineage>
</organism>
<gene>
    <name evidence="2" type="ORF">AXG93_392s1620</name>
</gene>
<evidence type="ECO:0000313" key="2">
    <source>
        <dbReference type="EMBL" id="OAE35313.1"/>
    </source>
</evidence>
<accession>A0A176WRZ0</accession>
<name>A0A176WRZ0_MARPO</name>
<evidence type="ECO:0000313" key="3">
    <source>
        <dbReference type="Proteomes" id="UP000077202"/>
    </source>
</evidence>
<reference evidence="2" key="1">
    <citation type="submission" date="2016-03" db="EMBL/GenBank/DDBJ databases">
        <title>Mechanisms controlling the formation of the plant cell surface in tip-growing cells are functionally conserved among land plants.</title>
        <authorList>
            <person name="Honkanen S."/>
            <person name="Jones V.A."/>
            <person name="Morieri G."/>
            <person name="Champion C."/>
            <person name="Hetherington A.J."/>
            <person name="Kelly S."/>
            <person name="Saint-Marcoux D."/>
            <person name="Proust H."/>
            <person name="Prescott H."/>
            <person name="Dolan L."/>
        </authorList>
    </citation>
    <scope>NUCLEOTIDE SEQUENCE [LARGE SCALE GENOMIC DNA]</scope>
    <source>
        <tissue evidence="2">Whole gametophyte</tissue>
    </source>
</reference>
<dbReference type="EMBL" id="LVLJ01000203">
    <property type="protein sequence ID" value="OAE35313.1"/>
    <property type="molecule type" value="Genomic_DNA"/>
</dbReference>
<dbReference type="AlphaFoldDB" id="A0A176WRZ0"/>
<feature type="region of interest" description="Disordered" evidence="1">
    <location>
        <begin position="1"/>
        <end position="25"/>
    </location>
</feature>
<protein>
    <submittedName>
        <fullName evidence="2">Uncharacterized protein</fullName>
    </submittedName>
</protein>
<proteinExistence type="predicted"/>